<evidence type="ECO:0000256" key="1">
    <source>
        <dbReference type="ARBA" id="ARBA00009512"/>
    </source>
</evidence>
<dbReference type="CDD" id="cd00473">
    <property type="entry name" value="bS6"/>
    <property type="match status" value="1"/>
</dbReference>
<protein>
    <recommendedName>
        <fullName evidence="5 6">Small ribosomal subunit protein bS6</fullName>
    </recommendedName>
</protein>
<gene>
    <name evidence="6 8" type="primary">rpsF</name>
    <name evidence="8" type="ORF">FDQ92_12375</name>
</gene>
<evidence type="ECO:0000256" key="5">
    <source>
        <dbReference type="ARBA" id="ARBA00035294"/>
    </source>
</evidence>
<dbReference type="KEGG" id="dax:FDQ92_12375"/>
<accession>A0A4P8L4M8</accession>
<dbReference type="EMBL" id="CP040098">
    <property type="protein sequence ID" value="QCQ22898.1"/>
    <property type="molecule type" value="Genomic_DNA"/>
</dbReference>
<dbReference type="PANTHER" id="PTHR21011:SF1">
    <property type="entry name" value="SMALL RIBOSOMAL SUBUNIT PROTEIN BS6M"/>
    <property type="match status" value="1"/>
</dbReference>
<keyword evidence="9" id="KW-1185">Reference proteome</keyword>
<sequence length="143" mass="16498">MFKRKYECFFILEPELSEENMAGVGDKLKGVVETNGGTVVSYVPWGKKKLAYPVKKRHYGHYVLMEFASDPALVMELERNMRLDERVLKFITVKVDEKWDPEKEVSAPKSAPAPSDEEEEASREESEEGEAYEGEEEEEEEEE</sequence>
<dbReference type="GO" id="GO:0005737">
    <property type="term" value="C:cytoplasm"/>
    <property type="evidence" value="ECO:0007669"/>
    <property type="project" value="UniProtKB-ARBA"/>
</dbReference>
<feature type="region of interest" description="Disordered" evidence="7">
    <location>
        <begin position="99"/>
        <end position="143"/>
    </location>
</feature>
<dbReference type="GO" id="GO:0070181">
    <property type="term" value="F:small ribosomal subunit rRNA binding"/>
    <property type="evidence" value="ECO:0007669"/>
    <property type="project" value="TreeGrafter"/>
</dbReference>
<dbReference type="InterPro" id="IPR020814">
    <property type="entry name" value="Ribosomal_S6_plastid/chlpt"/>
</dbReference>
<name>A0A4P8L4M8_9BACT</name>
<dbReference type="Pfam" id="PF01250">
    <property type="entry name" value="Ribosomal_S6"/>
    <property type="match status" value="1"/>
</dbReference>
<dbReference type="InterPro" id="IPR000529">
    <property type="entry name" value="Ribosomal_bS6"/>
</dbReference>
<proteinExistence type="inferred from homology"/>
<dbReference type="HAMAP" id="MF_00360">
    <property type="entry name" value="Ribosomal_bS6"/>
    <property type="match status" value="1"/>
</dbReference>
<evidence type="ECO:0000256" key="6">
    <source>
        <dbReference type="HAMAP-Rule" id="MF_00360"/>
    </source>
</evidence>
<dbReference type="SUPFAM" id="SSF54995">
    <property type="entry name" value="Ribosomal protein S6"/>
    <property type="match status" value="1"/>
</dbReference>
<evidence type="ECO:0000313" key="9">
    <source>
        <dbReference type="Proteomes" id="UP000298602"/>
    </source>
</evidence>
<evidence type="ECO:0000256" key="7">
    <source>
        <dbReference type="SAM" id="MobiDB-lite"/>
    </source>
</evidence>
<dbReference type="NCBIfam" id="TIGR00166">
    <property type="entry name" value="S6"/>
    <property type="match status" value="1"/>
</dbReference>
<comment type="function">
    <text evidence="4 6">Binds together with bS18 to 16S ribosomal RNA.</text>
</comment>
<dbReference type="InterPro" id="IPR014717">
    <property type="entry name" value="Transl_elong_EF1B/ribsomal_bS6"/>
</dbReference>
<reference evidence="8 9" key="1">
    <citation type="submission" date="2019-05" db="EMBL/GenBank/DDBJ databases">
        <title>The Complete Genome Sequence of the n-alkane-degrading Desulfoglaeba alkanexedens ALDC reveals multiple alkylsuccinate synthase gene clusters.</title>
        <authorList>
            <person name="Callaghan A.V."/>
            <person name="Davidova I.A."/>
            <person name="Duncan K.E."/>
            <person name="Morris B."/>
            <person name="McInerney M.J."/>
        </authorList>
    </citation>
    <scope>NUCLEOTIDE SEQUENCE [LARGE SCALE GENOMIC DNA]</scope>
    <source>
        <strain evidence="8 9">ALDC</strain>
    </source>
</reference>
<evidence type="ECO:0000256" key="2">
    <source>
        <dbReference type="ARBA" id="ARBA00022980"/>
    </source>
</evidence>
<dbReference type="Proteomes" id="UP000298602">
    <property type="component" value="Chromosome"/>
</dbReference>
<dbReference type="OrthoDB" id="9812702at2"/>
<keyword evidence="2 6" id="KW-0689">Ribosomal protein</keyword>
<dbReference type="GO" id="GO:0005840">
    <property type="term" value="C:ribosome"/>
    <property type="evidence" value="ECO:0007669"/>
    <property type="project" value="UniProtKB-KW"/>
</dbReference>
<evidence type="ECO:0000256" key="3">
    <source>
        <dbReference type="ARBA" id="ARBA00023274"/>
    </source>
</evidence>
<comment type="similarity">
    <text evidence="1 6">Belongs to the bacterial ribosomal protein bS6 family.</text>
</comment>
<dbReference type="GO" id="GO:0006412">
    <property type="term" value="P:translation"/>
    <property type="evidence" value="ECO:0007669"/>
    <property type="project" value="UniProtKB-UniRule"/>
</dbReference>
<evidence type="ECO:0000256" key="4">
    <source>
        <dbReference type="ARBA" id="ARBA00035104"/>
    </source>
</evidence>
<dbReference type="GO" id="GO:0003735">
    <property type="term" value="F:structural constituent of ribosome"/>
    <property type="evidence" value="ECO:0007669"/>
    <property type="project" value="InterPro"/>
</dbReference>
<dbReference type="GO" id="GO:1990904">
    <property type="term" value="C:ribonucleoprotein complex"/>
    <property type="evidence" value="ECO:0007669"/>
    <property type="project" value="UniProtKB-KW"/>
</dbReference>
<dbReference type="Gene3D" id="3.30.70.60">
    <property type="match status" value="1"/>
</dbReference>
<evidence type="ECO:0000313" key="8">
    <source>
        <dbReference type="EMBL" id="QCQ22898.1"/>
    </source>
</evidence>
<feature type="compositionally biased region" description="Acidic residues" evidence="7">
    <location>
        <begin position="115"/>
        <end position="143"/>
    </location>
</feature>
<dbReference type="AlphaFoldDB" id="A0A4P8L4M8"/>
<keyword evidence="3 6" id="KW-0687">Ribonucleoprotein</keyword>
<organism evidence="8 9">
    <name type="scientific">Desulfoglaeba alkanexedens ALDC</name>
    <dbReference type="NCBI Taxonomy" id="980445"/>
    <lineage>
        <taxon>Bacteria</taxon>
        <taxon>Pseudomonadati</taxon>
        <taxon>Thermodesulfobacteriota</taxon>
        <taxon>Syntrophobacteria</taxon>
        <taxon>Syntrophobacterales</taxon>
        <taxon>Syntrophobacteraceae</taxon>
        <taxon>Desulfoglaeba</taxon>
    </lineage>
</organism>
<dbReference type="PANTHER" id="PTHR21011">
    <property type="entry name" value="MITOCHONDRIAL 28S RIBOSOMAL PROTEIN S6"/>
    <property type="match status" value="1"/>
</dbReference>
<dbReference type="RefSeq" id="WP_137425181.1">
    <property type="nucleotide sequence ID" value="NZ_CP040098.1"/>
</dbReference>
<dbReference type="InterPro" id="IPR035980">
    <property type="entry name" value="Ribosomal_bS6_sf"/>
</dbReference>
<keyword evidence="6" id="KW-0699">rRNA-binding</keyword>
<keyword evidence="6" id="KW-0694">RNA-binding</keyword>
<reference evidence="8 9" key="2">
    <citation type="submission" date="2019-05" db="EMBL/GenBank/DDBJ databases">
        <authorList>
            <person name="Suflita J.M."/>
            <person name="Marks C.R."/>
        </authorList>
    </citation>
    <scope>NUCLEOTIDE SEQUENCE [LARGE SCALE GENOMIC DNA]</scope>
    <source>
        <strain evidence="8 9">ALDC</strain>
    </source>
</reference>